<accession>A0A2Z5IQD6</accession>
<dbReference type="PANTHER" id="PTHR11076:SF33">
    <property type="entry name" value="DNA POLYMERASE KAPPA"/>
    <property type="match status" value="1"/>
</dbReference>
<dbReference type="PANTHER" id="PTHR11076">
    <property type="entry name" value="DNA REPAIR POLYMERASE UMUC / TRANSFERASE FAMILY MEMBER"/>
    <property type="match status" value="1"/>
</dbReference>
<dbReference type="Gene3D" id="3.30.70.270">
    <property type="match status" value="1"/>
</dbReference>
<dbReference type="Pfam" id="PF00817">
    <property type="entry name" value="IMS"/>
    <property type="match status" value="1"/>
</dbReference>
<dbReference type="InterPro" id="IPR036775">
    <property type="entry name" value="DNA_pol_Y-fam_lit_finger_sf"/>
</dbReference>
<dbReference type="GO" id="GO:0042276">
    <property type="term" value="P:error-prone translesion synthesis"/>
    <property type="evidence" value="ECO:0007669"/>
    <property type="project" value="TreeGrafter"/>
</dbReference>
<comment type="similarity">
    <text evidence="1">Belongs to the DNA polymerase type-Y family.</text>
</comment>
<dbReference type="InterPro" id="IPR050116">
    <property type="entry name" value="DNA_polymerase-Y"/>
</dbReference>
<dbReference type="GO" id="GO:0003684">
    <property type="term" value="F:damaged DNA binding"/>
    <property type="evidence" value="ECO:0007669"/>
    <property type="project" value="InterPro"/>
</dbReference>
<sequence length="427" mass="49728">MNRVILHIDMDTFFVSCERAIQPQLNSKAIVIANGSKRSIISAMSNEVKQMGFKVGDPFYSVKEKIDDIVVLRPNYQLYSLTSKRIFEYIAKHFSNKIEIYSIDECYIDCTELLIKRNISAKEFAKEIQSKLLRDLKIPCSIGISYTKFLAKMSTNKAKPFGILETKKSDIPNFFFPLKVEKIFGIGKKISQSLRRAGIDSYENLVNFKNDLLLRKIFGKNYYSFIKTLKGENEGHDHVLIEHIKGISNSLTFMEVDSNDRDFLKKELFKLSYNIARRAQDKNLEGNIITISIRNTNRIWKIKQHKISFYTNDNEIIYDVCCKLFDDFWDENWVRGLGIRISNLRSVFSVGNIDLFSKNENNKIGNLISNINYELGNKKLKTANQLLKETKNDINNIKFLRKNVFSGDNEINIEEKKHENRNSWRKL</sequence>
<dbReference type="InterPro" id="IPR017961">
    <property type="entry name" value="DNA_pol_Y-fam_little_finger"/>
</dbReference>
<dbReference type="AlphaFoldDB" id="A0A2Z5IQD6"/>
<reference evidence="3 4" key="1">
    <citation type="submission" date="2018-05" db="EMBL/GenBank/DDBJ databases">
        <title>Annotation of the Mycoplasma phocidae genome.</title>
        <authorList>
            <person name="Brown D.R."/>
            <person name="Kutish G.F."/>
            <person name="Frasca S.Jr."/>
        </authorList>
    </citation>
    <scope>NUCLEOTIDE SEQUENCE [LARGE SCALE GENOMIC DNA]</scope>
    <source>
        <strain evidence="3 4">105</strain>
    </source>
</reference>
<dbReference type="CDD" id="cd03586">
    <property type="entry name" value="PolY_Pol_IV_kappa"/>
    <property type="match status" value="1"/>
</dbReference>
<evidence type="ECO:0000259" key="2">
    <source>
        <dbReference type="PROSITE" id="PS50173"/>
    </source>
</evidence>
<dbReference type="Pfam" id="PF11799">
    <property type="entry name" value="IMS_C"/>
    <property type="match status" value="1"/>
</dbReference>
<protein>
    <submittedName>
        <fullName evidence="3">DNA polymerase IV</fullName>
    </submittedName>
</protein>
<dbReference type="InterPro" id="IPR001126">
    <property type="entry name" value="UmuC"/>
</dbReference>
<dbReference type="PROSITE" id="PS50173">
    <property type="entry name" value="UMUC"/>
    <property type="match status" value="1"/>
</dbReference>
<feature type="domain" description="UmuC" evidence="2">
    <location>
        <begin position="5"/>
        <end position="187"/>
    </location>
</feature>
<dbReference type="Gene3D" id="1.10.150.20">
    <property type="entry name" value="5' to 3' exonuclease, C-terminal subdomain"/>
    <property type="match status" value="1"/>
</dbReference>
<dbReference type="Proteomes" id="UP000252477">
    <property type="component" value="Chromosome"/>
</dbReference>
<dbReference type="InterPro" id="IPR043502">
    <property type="entry name" value="DNA/RNA_pol_sf"/>
</dbReference>
<keyword evidence="4" id="KW-1185">Reference proteome</keyword>
<proteinExistence type="inferred from homology"/>
<dbReference type="GO" id="GO:0005829">
    <property type="term" value="C:cytosol"/>
    <property type="evidence" value="ECO:0007669"/>
    <property type="project" value="TreeGrafter"/>
</dbReference>
<name>A0A2Z5IQD6_9BACT</name>
<evidence type="ECO:0000256" key="1">
    <source>
        <dbReference type="ARBA" id="ARBA00010945"/>
    </source>
</evidence>
<dbReference type="KEGG" id="mpho:DA803_02135"/>
<evidence type="ECO:0000313" key="4">
    <source>
        <dbReference type="Proteomes" id="UP000252477"/>
    </source>
</evidence>
<organism evidence="3 4">
    <name type="scientific">[Mycoplasma] phocae</name>
    <dbReference type="NCBI Taxonomy" id="142651"/>
    <lineage>
        <taxon>Bacteria</taxon>
        <taxon>Bacillati</taxon>
        <taxon>Mycoplasmatota</taxon>
        <taxon>Mycoplasmoidales</taxon>
        <taxon>Metamycoplasmataceae</taxon>
        <taxon>Metamycoplasma</taxon>
    </lineage>
</organism>
<dbReference type="InterPro" id="IPR043128">
    <property type="entry name" value="Rev_trsase/Diguanyl_cyclase"/>
</dbReference>
<dbReference type="GO" id="GO:0006281">
    <property type="term" value="P:DNA repair"/>
    <property type="evidence" value="ECO:0007669"/>
    <property type="project" value="InterPro"/>
</dbReference>
<dbReference type="SUPFAM" id="SSF56672">
    <property type="entry name" value="DNA/RNA polymerases"/>
    <property type="match status" value="1"/>
</dbReference>
<evidence type="ECO:0000313" key="3">
    <source>
        <dbReference type="EMBL" id="AXE60880.1"/>
    </source>
</evidence>
<dbReference type="GO" id="GO:0009432">
    <property type="term" value="P:SOS response"/>
    <property type="evidence" value="ECO:0007669"/>
    <property type="project" value="TreeGrafter"/>
</dbReference>
<dbReference type="OrthoDB" id="9808813at2"/>
<dbReference type="GO" id="GO:0003887">
    <property type="term" value="F:DNA-directed DNA polymerase activity"/>
    <property type="evidence" value="ECO:0007669"/>
    <property type="project" value="InterPro"/>
</dbReference>
<dbReference type="SUPFAM" id="SSF100879">
    <property type="entry name" value="Lesion bypass DNA polymerase (Y-family), little finger domain"/>
    <property type="match status" value="1"/>
</dbReference>
<gene>
    <name evidence="3" type="ORF">DA803_02135</name>
</gene>
<dbReference type="InterPro" id="IPR022880">
    <property type="entry name" value="DNApol_IV"/>
</dbReference>
<dbReference type="Gene3D" id="3.40.1170.60">
    <property type="match status" value="1"/>
</dbReference>
<dbReference type="EMBL" id="CP029295">
    <property type="protein sequence ID" value="AXE60880.1"/>
    <property type="molecule type" value="Genomic_DNA"/>
</dbReference>
<dbReference type="Gene3D" id="3.30.1490.100">
    <property type="entry name" value="DNA polymerase, Y-family, little finger domain"/>
    <property type="match status" value="1"/>
</dbReference>